<dbReference type="InterPro" id="IPR042186">
    <property type="entry name" value="FimD_plug_dom"/>
</dbReference>
<feature type="domain" description="PapC N-terminal" evidence="12">
    <location>
        <begin position="21"/>
        <end position="160"/>
    </location>
</feature>
<evidence type="ECO:0000256" key="3">
    <source>
        <dbReference type="ARBA" id="ARBA00022448"/>
    </source>
</evidence>
<evidence type="ECO:0000256" key="4">
    <source>
        <dbReference type="ARBA" id="ARBA00022452"/>
    </source>
</evidence>
<dbReference type="InterPro" id="IPR018030">
    <property type="entry name" value="Fimbrial_membr_usher_CS"/>
</dbReference>
<evidence type="ECO:0000256" key="7">
    <source>
        <dbReference type="ARBA" id="ARBA00023136"/>
    </source>
</evidence>
<keyword evidence="9" id="KW-1029">Fimbrium biogenesis</keyword>
<sequence length="827" mass="91524">MAWAQERSETSPERSGQEHIEFDVDLLIGEKSKKIDLSRFSKKNRAAPGRYIADIWFNDEYFSRQSVSFVAVSDDEVQPCLTEKMLKEAQIRFKQTMTPNADGCLLPGRDLASSQAQFDISTQKLNILIPQILLEKRFKGVPEEQLSSGESALFANYDTNYYYSHSKTNPSHSVYLFLNSGLNLGLWQLRSQSNATGYKSHTQKQQLKWQTLRTYLQRPLTSLGSQLTVGETYTASNGFSGTGFVGVKLETDERMKPDRERGYAPVIRGVAATTAKVTLRQRGQIIHQTTVSPGAFEIDDLPPTSFQGDIDVSVEEADGRVSSFSVPFAAVPDSLRPGYSQFSVVAGETANTHTSNALFTDLVWRKGVSNQFTYNSGLRLSRDYLSLLSGLVYSNPFGAFGFNSIWSSTSINGERLNGWRLGSTWSRTFNTTGTKVALAGYRYSTLGYRELNDVLGLRDAAKDNQRWQSDSYQQSSQLTLTLNQNLNGYGNLWLSGTQSRYHNGGDPNMSFYLGYSNAWKSINYDISVNRQYSGLRKYGLVADTNNSRLKAENIFMLSFSVPLSTSARAPNLSTSINHAPDRQNRTSLRSSVSGTLGNERRSVWSINANRDTQGNASGFGGSLTQNFSAATTSMNFSKSDRFFQGGAALRGSLVMHQGGVTFGPYLGDSFALVEAQGAQGATLINGMGATIDRFGYAIYPTLIPYRYNEIALDAKNTRDAYTELTDNQKRVAAYSGAMVKVKFKTQRGYPVLIKVKDNNKLPLNADVFDENNNIVGLVGQGNQIYARVSNQKGVLSVGDRSLCNIAYSLDNNKSTQLLWRLTAACSH</sequence>
<proteinExistence type="inferred from homology"/>
<accession>A0ABW7PYU4</accession>
<dbReference type="SUPFAM" id="SSF141729">
    <property type="entry name" value="FimD N-terminal domain-like"/>
    <property type="match status" value="1"/>
</dbReference>
<dbReference type="Gene3D" id="2.60.40.2070">
    <property type="match status" value="1"/>
</dbReference>
<dbReference type="Pfam" id="PF13954">
    <property type="entry name" value="PapC_N"/>
    <property type="match status" value="1"/>
</dbReference>
<gene>
    <name evidence="13" type="ORF">ABU178_15205</name>
</gene>
<organism evidence="13 14">
    <name type="scientific">Pantoea osteomyelitidis</name>
    <dbReference type="NCBI Taxonomy" id="3230026"/>
    <lineage>
        <taxon>Bacteria</taxon>
        <taxon>Pseudomonadati</taxon>
        <taxon>Pseudomonadota</taxon>
        <taxon>Gammaproteobacteria</taxon>
        <taxon>Enterobacterales</taxon>
        <taxon>Erwiniaceae</taxon>
        <taxon>Pantoea</taxon>
    </lineage>
</organism>
<evidence type="ECO:0000256" key="6">
    <source>
        <dbReference type="ARBA" id="ARBA00022729"/>
    </source>
</evidence>
<comment type="subcellular location">
    <subcellularLocation>
        <location evidence="1 9">Cell outer membrane</location>
        <topology evidence="1 9">Multi-pass membrane protein</topology>
    </subcellularLocation>
</comment>
<name>A0ABW7PYU4_9GAMM</name>
<dbReference type="InterPro" id="IPR000015">
    <property type="entry name" value="Fimb_usher"/>
</dbReference>
<dbReference type="Pfam" id="PF13953">
    <property type="entry name" value="PapC_C"/>
    <property type="match status" value="1"/>
</dbReference>
<keyword evidence="6" id="KW-0732">Signal</keyword>
<dbReference type="Gene3D" id="2.60.40.3110">
    <property type="match status" value="1"/>
</dbReference>
<keyword evidence="7 9" id="KW-0472">Membrane</keyword>
<dbReference type="Pfam" id="PF00577">
    <property type="entry name" value="Usher"/>
    <property type="match status" value="1"/>
</dbReference>
<feature type="region of interest" description="Disordered" evidence="10">
    <location>
        <begin position="573"/>
        <end position="593"/>
    </location>
</feature>
<evidence type="ECO:0000256" key="10">
    <source>
        <dbReference type="SAM" id="MobiDB-lite"/>
    </source>
</evidence>
<dbReference type="InterPro" id="IPR037224">
    <property type="entry name" value="PapC_N_sf"/>
</dbReference>
<dbReference type="InterPro" id="IPR043142">
    <property type="entry name" value="PapC-like_C_sf"/>
</dbReference>
<dbReference type="PROSITE" id="PS01151">
    <property type="entry name" value="FIMBRIAL_USHER"/>
    <property type="match status" value="1"/>
</dbReference>
<keyword evidence="3 9" id="KW-0813">Transport</keyword>
<comment type="caution">
    <text evidence="13">The sequence shown here is derived from an EMBL/GenBank/DDBJ whole genome shotgun (WGS) entry which is preliminary data.</text>
</comment>
<dbReference type="InterPro" id="IPR025885">
    <property type="entry name" value="PapC_N"/>
</dbReference>
<keyword evidence="14" id="KW-1185">Reference proteome</keyword>
<evidence type="ECO:0000256" key="2">
    <source>
        <dbReference type="ARBA" id="ARBA00008064"/>
    </source>
</evidence>
<evidence type="ECO:0000256" key="1">
    <source>
        <dbReference type="ARBA" id="ARBA00004571"/>
    </source>
</evidence>
<dbReference type="EMBL" id="JBGFSN010000005">
    <property type="protein sequence ID" value="MFH8135512.1"/>
    <property type="molecule type" value="Genomic_DNA"/>
</dbReference>
<dbReference type="PANTHER" id="PTHR30451:SF20">
    <property type="entry name" value="FIMBRIAE USHER"/>
    <property type="match status" value="1"/>
</dbReference>
<dbReference type="Gene3D" id="2.60.40.2610">
    <property type="entry name" value="Outer membrane usher protein FimD, plug domain"/>
    <property type="match status" value="1"/>
</dbReference>
<keyword evidence="4" id="KW-1134">Transmembrane beta strand</keyword>
<evidence type="ECO:0000256" key="8">
    <source>
        <dbReference type="ARBA" id="ARBA00023237"/>
    </source>
</evidence>
<evidence type="ECO:0000256" key="5">
    <source>
        <dbReference type="ARBA" id="ARBA00022692"/>
    </source>
</evidence>
<keyword evidence="5 9" id="KW-0812">Transmembrane</keyword>
<feature type="domain" description="PapC-like C-terminal" evidence="11">
    <location>
        <begin position="755"/>
        <end position="810"/>
    </location>
</feature>
<protein>
    <submittedName>
        <fullName evidence="13">Fimbria/pilus outer membrane usher protein</fullName>
    </submittedName>
</protein>
<comment type="similarity">
    <text evidence="2 9">Belongs to the fimbrial export usher family.</text>
</comment>
<dbReference type="InterPro" id="IPR025949">
    <property type="entry name" value="PapC-like_C"/>
</dbReference>
<dbReference type="PANTHER" id="PTHR30451">
    <property type="entry name" value="OUTER MEMBRANE USHER PROTEIN"/>
    <property type="match status" value="1"/>
</dbReference>
<evidence type="ECO:0000313" key="13">
    <source>
        <dbReference type="EMBL" id="MFH8135512.1"/>
    </source>
</evidence>
<evidence type="ECO:0000259" key="11">
    <source>
        <dbReference type="Pfam" id="PF13953"/>
    </source>
</evidence>
<dbReference type="Proteomes" id="UP001611251">
    <property type="component" value="Unassembled WGS sequence"/>
</dbReference>
<evidence type="ECO:0000259" key="12">
    <source>
        <dbReference type="Pfam" id="PF13954"/>
    </source>
</evidence>
<dbReference type="Gene3D" id="3.10.20.410">
    <property type="match status" value="1"/>
</dbReference>
<evidence type="ECO:0000313" key="14">
    <source>
        <dbReference type="Proteomes" id="UP001611251"/>
    </source>
</evidence>
<keyword evidence="8 9" id="KW-0998">Cell outer membrane</keyword>
<reference evidence="13 14" key="1">
    <citation type="submission" date="2024-08" db="EMBL/GenBank/DDBJ databases">
        <title>Pantoea ronii - a newly identified human opportunistic pathogen.</title>
        <authorList>
            <person name="Keidar-Friedman D."/>
            <person name="Sorek N."/>
            <person name="Leshin-Carmel D."/>
            <person name="Tsur A."/>
            <person name="Amsalem M."/>
            <person name="Tolkach D."/>
            <person name="Brosh-Nissimov T."/>
        </authorList>
    </citation>
    <scope>NUCLEOTIDE SEQUENCE [LARGE SCALE GENOMIC DNA]</scope>
    <source>
        <strain evidence="13 14">AA23256</strain>
    </source>
</reference>
<evidence type="ECO:0000256" key="9">
    <source>
        <dbReference type="RuleBase" id="RU003884"/>
    </source>
</evidence>